<accession>A0AA88I0A7</accession>
<feature type="compositionally biased region" description="Polar residues" evidence="1">
    <location>
        <begin position="65"/>
        <end position="81"/>
    </location>
</feature>
<dbReference type="AlphaFoldDB" id="A0AA88I0A7"/>
<evidence type="ECO:0000256" key="1">
    <source>
        <dbReference type="SAM" id="MobiDB-lite"/>
    </source>
</evidence>
<evidence type="ECO:0000313" key="3">
    <source>
        <dbReference type="Proteomes" id="UP001187531"/>
    </source>
</evidence>
<organism evidence="2 3">
    <name type="scientific">Artemia franciscana</name>
    <name type="common">Brine shrimp</name>
    <name type="synonym">Artemia sanfranciscana</name>
    <dbReference type="NCBI Taxonomy" id="6661"/>
    <lineage>
        <taxon>Eukaryota</taxon>
        <taxon>Metazoa</taxon>
        <taxon>Ecdysozoa</taxon>
        <taxon>Arthropoda</taxon>
        <taxon>Crustacea</taxon>
        <taxon>Branchiopoda</taxon>
        <taxon>Anostraca</taxon>
        <taxon>Artemiidae</taxon>
        <taxon>Artemia</taxon>
    </lineage>
</organism>
<comment type="caution">
    <text evidence="2">The sequence shown here is derived from an EMBL/GenBank/DDBJ whole genome shotgun (WGS) entry which is preliminary data.</text>
</comment>
<evidence type="ECO:0000313" key="2">
    <source>
        <dbReference type="EMBL" id="KAK2713152.1"/>
    </source>
</evidence>
<feature type="region of interest" description="Disordered" evidence="1">
    <location>
        <begin position="62"/>
        <end position="117"/>
    </location>
</feature>
<gene>
    <name evidence="2" type="ORF">QYM36_011741</name>
</gene>
<protein>
    <submittedName>
        <fullName evidence="2">Uncharacterized protein</fullName>
    </submittedName>
</protein>
<sequence>MELYRRNRKFIHARPTTNECTYLQNNMMPLTNMEVPMEPEPLYESPLITSPSSNISWRFSLPEESFQTPRANQQPNPKEPQSTPPGFKATATAHPVQPNLKMTRSGRVIKEPARLNL</sequence>
<keyword evidence="3" id="KW-1185">Reference proteome</keyword>
<dbReference type="EMBL" id="JAVRJZ010000015">
    <property type="protein sequence ID" value="KAK2713152.1"/>
    <property type="molecule type" value="Genomic_DNA"/>
</dbReference>
<feature type="compositionally biased region" description="Basic and acidic residues" evidence="1">
    <location>
        <begin position="108"/>
        <end position="117"/>
    </location>
</feature>
<proteinExistence type="predicted"/>
<reference evidence="2" key="1">
    <citation type="submission" date="2023-07" db="EMBL/GenBank/DDBJ databases">
        <title>Chromosome-level genome assembly of Artemia franciscana.</title>
        <authorList>
            <person name="Jo E."/>
        </authorList>
    </citation>
    <scope>NUCLEOTIDE SEQUENCE</scope>
    <source>
        <tissue evidence="2">Whole body</tissue>
    </source>
</reference>
<dbReference type="Proteomes" id="UP001187531">
    <property type="component" value="Unassembled WGS sequence"/>
</dbReference>
<name>A0AA88I0A7_ARTSF</name>